<evidence type="ECO:0000259" key="8">
    <source>
        <dbReference type="Pfam" id="PF00441"/>
    </source>
</evidence>
<feature type="domain" description="Acyl-CoA oxidase/dehydrogenase middle" evidence="9">
    <location>
        <begin position="130"/>
        <end position="210"/>
    </location>
</feature>
<dbReference type="Pfam" id="PF02770">
    <property type="entry name" value="Acyl-CoA_dh_M"/>
    <property type="match status" value="1"/>
</dbReference>
<evidence type="ECO:0000259" key="9">
    <source>
        <dbReference type="Pfam" id="PF02770"/>
    </source>
</evidence>
<evidence type="ECO:0000256" key="2">
    <source>
        <dbReference type="ARBA" id="ARBA00009347"/>
    </source>
</evidence>
<dbReference type="InterPro" id="IPR037069">
    <property type="entry name" value="AcylCoA_DH/ox_N_sf"/>
</dbReference>
<dbReference type="InterPro" id="IPR050741">
    <property type="entry name" value="Acyl-CoA_dehydrogenase"/>
</dbReference>
<evidence type="ECO:0000313" key="11">
    <source>
        <dbReference type="EMBL" id="MFF0544930.1"/>
    </source>
</evidence>
<keyword evidence="4 7" id="KW-0285">Flavoprotein</keyword>
<dbReference type="Pfam" id="PF02771">
    <property type="entry name" value="Acyl-CoA_dh_N"/>
    <property type="match status" value="1"/>
</dbReference>
<keyword evidence="6 7" id="KW-0560">Oxidoreductase</keyword>
<dbReference type="InterPro" id="IPR046373">
    <property type="entry name" value="Acyl-CoA_Oxase/DH_mid-dom_sf"/>
</dbReference>
<comment type="subunit">
    <text evidence="3">Homodimer.</text>
</comment>
<dbReference type="EC" id="1.-.-.-" evidence="11"/>
<dbReference type="PANTHER" id="PTHR48083">
    <property type="entry name" value="MEDIUM-CHAIN SPECIFIC ACYL-COA DEHYDROGENASE, MITOCHONDRIAL-RELATED"/>
    <property type="match status" value="1"/>
</dbReference>
<dbReference type="Gene3D" id="1.10.540.10">
    <property type="entry name" value="Acyl-CoA dehydrogenase/oxidase, N-terminal domain"/>
    <property type="match status" value="1"/>
</dbReference>
<name>A0ABW6PR76_9NOCA</name>
<dbReference type="Gene3D" id="2.40.110.10">
    <property type="entry name" value="Butyryl-CoA Dehydrogenase, subunit A, domain 2"/>
    <property type="match status" value="1"/>
</dbReference>
<dbReference type="InterPro" id="IPR036250">
    <property type="entry name" value="AcylCo_DH-like_C"/>
</dbReference>
<dbReference type="InterPro" id="IPR009075">
    <property type="entry name" value="AcylCo_DH/oxidase_C"/>
</dbReference>
<evidence type="ECO:0000256" key="7">
    <source>
        <dbReference type="RuleBase" id="RU362125"/>
    </source>
</evidence>
<comment type="caution">
    <text evidence="11">The sequence shown here is derived from an EMBL/GenBank/DDBJ whole genome shotgun (WGS) entry which is preliminary data.</text>
</comment>
<sequence length="398" mass="42181">MAIDFTHPPTVGEIVTRTENLVRELVLPVEEQYQGDAHALPEDVRVALQTAAKAAGVFAPHVEPGFGGLGLGMADRAPVFEASGYSLFGPLAQNCAAPDEGNMHLLAQVATPAQQDRYLRPLAAGDIRSCFAMTEPAPGAGSDPSALRTRAERTSAGWVINGHKWFTTGANGAGFAIVMARTSGEPGSAGGATMFLVPADTPGFTRKRDVGTLDASMYGGHSELLLDSVEVGADAVLGEVDRGFDYAQVRLGPARMTHCMRWLGSARRAADIALGYAADRAAFGATLGDLGMVQSLLADNEIDIEASRALILRACWELDSGARGANITSITKTFVAEAVGRVVDRSLQVCGAYGVSTDAPLARLYREVRPFRIYDGPSETHRWAVARRALRNAQKGRA</sequence>
<dbReference type="InterPro" id="IPR009100">
    <property type="entry name" value="AcylCoA_DH/oxidase_NM_dom_sf"/>
</dbReference>
<dbReference type="GO" id="GO:0016491">
    <property type="term" value="F:oxidoreductase activity"/>
    <property type="evidence" value="ECO:0007669"/>
    <property type="project" value="UniProtKB-KW"/>
</dbReference>
<evidence type="ECO:0000256" key="1">
    <source>
        <dbReference type="ARBA" id="ARBA00001974"/>
    </source>
</evidence>
<dbReference type="Gene3D" id="1.20.140.10">
    <property type="entry name" value="Butyryl-CoA Dehydrogenase, subunit A, domain 3"/>
    <property type="match status" value="1"/>
</dbReference>
<dbReference type="Proteomes" id="UP001601444">
    <property type="component" value="Unassembled WGS sequence"/>
</dbReference>
<dbReference type="EMBL" id="JBIAMX010000011">
    <property type="protein sequence ID" value="MFF0544930.1"/>
    <property type="molecule type" value="Genomic_DNA"/>
</dbReference>
<evidence type="ECO:0000259" key="10">
    <source>
        <dbReference type="Pfam" id="PF02771"/>
    </source>
</evidence>
<dbReference type="SUPFAM" id="SSF47203">
    <property type="entry name" value="Acyl-CoA dehydrogenase C-terminal domain-like"/>
    <property type="match status" value="1"/>
</dbReference>
<feature type="domain" description="Acyl-CoA dehydrogenase/oxidase C-terminal" evidence="8">
    <location>
        <begin position="241"/>
        <end position="389"/>
    </location>
</feature>
<comment type="cofactor">
    <cofactor evidence="1 7">
        <name>FAD</name>
        <dbReference type="ChEBI" id="CHEBI:57692"/>
    </cofactor>
</comment>
<dbReference type="PANTHER" id="PTHR48083:SF13">
    <property type="entry name" value="ACYL-COA DEHYDROGENASE FAMILY MEMBER 11"/>
    <property type="match status" value="1"/>
</dbReference>
<dbReference type="Pfam" id="PF00441">
    <property type="entry name" value="Acyl-CoA_dh_1"/>
    <property type="match status" value="1"/>
</dbReference>
<dbReference type="InterPro" id="IPR006091">
    <property type="entry name" value="Acyl-CoA_Oxase/DH_mid-dom"/>
</dbReference>
<dbReference type="InterPro" id="IPR013786">
    <property type="entry name" value="AcylCoA_DH/ox_N"/>
</dbReference>
<gene>
    <name evidence="11" type="ORF">ACFYTF_19045</name>
</gene>
<evidence type="ECO:0000313" key="12">
    <source>
        <dbReference type="Proteomes" id="UP001601444"/>
    </source>
</evidence>
<keyword evidence="5 7" id="KW-0274">FAD</keyword>
<keyword evidence="12" id="KW-1185">Reference proteome</keyword>
<dbReference type="SUPFAM" id="SSF56645">
    <property type="entry name" value="Acyl-CoA dehydrogenase NM domain-like"/>
    <property type="match status" value="1"/>
</dbReference>
<evidence type="ECO:0000256" key="5">
    <source>
        <dbReference type="ARBA" id="ARBA00022827"/>
    </source>
</evidence>
<dbReference type="RefSeq" id="WP_387701415.1">
    <property type="nucleotide sequence ID" value="NZ_JBIAMX010000011.1"/>
</dbReference>
<feature type="domain" description="Acyl-CoA dehydrogenase/oxidase N-terminal" evidence="10">
    <location>
        <begin position="15"/>
        <end position="126"/>
    </location>
</feature>
<organism evidence="11 12">
    <name type="scientific">Nocardia thailandica</name>
    <dbReference type="NCBI Taxonomy" id="257275"/>
    <lineage>
        <taxon>Bacteria</taxon>
        <taxon>Bacillati</taxon>
        <taxon>Actinomycetota</taxon>
        <taxon>Actinomycetes</taxon>
        <taxon>Mycobacteriales</taxon>
        <taxon>Nocardiaceae</taxon>
        <taxon>Nocardia</taxon>
    </lineage>
</organism>
<comment type="similarity">
    <text evidence="2 7">Belongs to the acyl-CoA dehydrogenase family.</text>
</comment>
<proteinExistence type="inferred from homology"/>
<protein>
    <submittedName>
        <fullName evidence="11">Acyl-CoA dehydrogenase family protein</fullName>
        <ecNumber evidence="11">1.-.-.-</ecNumber>
    </submittedName>
</protein>
<reference evidence="11 12" key="1">
    <citation type="submission" date="2024-10" db="EMBL/GenBank/DDBJ databases">
        <title>The Natural Products Discovery Center: Release of the First 8490 Sequenced Strains for Exploring Actinobacteria Biosynthetic Diversity.</title>
        <authorList>
            <person name="Kalkreuter E."/>
            <person name="Kautsar S.A."/>
            <person name="Yang D."/>
            <person name="Bader C.D."/>
            <person name="Teijaro C.N."/>
            <person name="Fluegel L."/>
            <person name="Davis C.M."/>
            <person name="Simpson J.R."/>
            <person name="Lauterbach L."/>
            <person name="Steele A.D."/>
            <person name="Gui C."/>
            <person name="Meng S."/>
            <person name="Li G."/>
            <person name="Viehrig K."/>
            <person name="Ye F."/>
            <person name="Su P."/>
            <person name="Kiefer A.F."/>
            <person name="Nichols A."/>
            <person name="Cepeda A.J."/>
            <person name="Yan W."/>
            <person name="Fan B."/>
            <person name="Jiang Y."/>
            <person name="Adhikari A."/>
            <person name="Zheng C.-J."/>
            <person name="Schuster L."/>
            <person name="Cowan T.M."/>
            <person name="Smanski M.J."/>
            <person name="Chevrette M.G."/>
            <person name="De Carvalho L.P.S."/>
            <person name="Shen B."/>
        </authorList>
    </citation>
    <scope>NUCLEOTIDE SEQUENCE [LARGE SCALE GENOMIC DNA]</scope>
    <source>
        <strain evidence="11 12">NPDC004045</strain>
    </source>
</reference>
<accession>A0ABW6PR76</accession>
<evidence type="ECO:0000256" key="3">
    <source>
        <dbReference type="ARBA" id="ARBA00011738"/>
    </source>
</evidence>
<evidence type="ECO:0000256" key="4">
    <source>
        <dbReference type="ARBA" id="ARBA00022630"/>
    </source>
</evidence>
<evidence type="ECO:0000256" key="6">
    <source>
        <dbReference type="ARBA" id="ARBA00023002"/>
    </source>
</evidence>